<dbReference type="PANTHER" id="PTHR30136:SF24">
    <property type="entry name" value="HTH-TYPE TRANSCRIPTIONAL REPRESSOR ALLR"/>
    <property type="match status" value="1"/>
</dbReference>
<gene>
    <name evidence="6" type="ORF">GGQ98_003033</name>
</gene>
<keyword evidence="3" id="KW-0804">Transcription</keyword>
<evidence type="ECO:0000259" key="4">
    <source>
        <dbReference type="PROSITE" id="PS51077"/>
    </source>
</evidence>
<dbReference type="InterPro" id="IPR029016">
    <property type="entry name" value="GAF-like_dom_sf"/>
</dbReference>
<dbReference type="AlphaFoldDB" id="A0A7W7F787"/>
<dbReference type="PANTHER" id="PTHR30136">
    <property type="entry name" value="HELIX-TURN-HELIX TRANSCRIPTIONAL REGULATOR, ICLR FAMILY"/>
    <property type="match status" value="1"/>
</dbReference>
<evidence type="ECO:0000259" key="5">
    <source>
        <dbReference type="PROSITE" id="PS51078"/>
    </source>
</evidence>
<comment type="caution">
    <text evidence="6">The sequence shown here is derived from an EMBL/GenBank/DDBJ whole genome shotgun (WGS) entry which is preliminary data.</text>
</comment>
<dbReference type="InterPro" id="IPR036390">
    <property type="entry name" value="WH_DNA-bd_sf"/>
</dbReference>
<dbReference type="PROSITE" id="PS51077">
    <property type="entry name" value="HTH_ICLR"/>
    <property type="match status" value="1"/>
</dbReference>
<evidence type="ECO:0000313" key="7">
    <source>
        <dbReference type="Proteomes" id="UP000566324"/>
    </source>
</evidence>
<dbReference type="SUPFAM" id="SSF55781">
    <property type="entry name" value="GAF domain-like"/>
    <property type="match status" value="1"/>
</dbReference>
<dbReference type="RefSeq" id="WP_184070969.1">
    <property type="nucleotide sequence ID" value="NZ_JACHNZ010000042.1"/>
</dbReference>
<protein>
    <submittedName>
        <fullName evidence="6">DNA-binding IclR family transcriptional regulator</fullName>
    </submittedName>
</protein>
<keyword evidence="2 6" id="KW-0238">DNA-binding</keyword>
<organism evidence="6 7">
    <name type="scientific">Sphingosinicella soli</name>
    <dbReference type="NCBI Taxonomy" id="333708"/>
    <lineage>
        <taxon>Bacteria</taxon>
        <taxon>Pseudomonadati</taxon>
        <taxon>Pseudomonadota</taxon>
        <taxon>Alphaproteobacteria</taxon>
        <taxon>Sphingomonadales</taxon>
        <taxon>Sphingosinicellaceae</taxon>
        <taxon>Sphingosinicella</taxon>
    </lineage>
</organism>
<dbReference type="SUPFAM" id="SSF46785">
    <property type="entry name" value="Winged helix' DNA-binding domain"/>
    <property type="match status" value="1"/>
</dbReference>
<dbReference type="InterPro" id="IPR036388">
    <property type="entry name" value="WH-like_DNA-bd_sf"/>
</dbReference>
<dbReference type="InterPro" id="IPR050707">
    <property type="entry name" value="HTH_MetabolicPath_Reg"/>
</dbReference>
<accession>A0A7W7F787</accession>
<dbReference type="GO" id="GO:0045892">
    <property type="term" value="P:negative regulation of DNA-templated transcription"/>
    <property type="evidence" value="ECO:0007669"/>
    <property type="project" value="TreeGrafter"/>
</dbReference>
<dbReference type="Proteomes" id="UP000566324">
    <property type="component" value="Unassembled WGS sequence"/>
</dbReference>
<dbReference type="SMART" id="SM00346">
    <property type="entry name" value="HTH_ICLR"/>
    <property type="match status" value="1"/>
</dbReference>
<keyword evidence="1" id="KW-0805">Transcription regulation</keyword>
<evidence type="ECO:0000256" key="1">
    <source>
        <dbReference type="ARBA" id="ARBA00023015"/>
    </source>
</evidence>
<dbReference type="Pfam" id="PF09339">
    <property type="entry name" value="HTH_IclR"/>
    <property type="match status" value="1"/>
</dbReference>
<keyword evidence="7" id="KW-1185">Reference proteome</keyword>
<feature type="domain" description="HTH iclR-type" evidence="4">
    <location>
        <begin position="8"/>
        <end position="69"/>
    </location>
</feature>
<dbReference type="InterPro" id="IPR005471">
    <property type="entry name" value="Tscrpt_reg_IclR_N"/>
</dbReference>
<dbReference type="GO" id="GO:0003700">
    <property type="term" value="F:DNA-binding transcription factor activity"/>
    <property type="evidence" value="ECO:0007669"/>
    <property type="project" value="TreeGrafter"/>
</dbReference>
<evidence type="ECO:0000256" key="2">
    <source>
        <dbReference type="ARBA" id="ARBA00023125"/>
    </source>
</evidence>
<proteinExistence type="predicted"/>
<evidence type="ECO:0000256" key="3">
    <source>
        <dbReference type="ARBA" id="ARBA00023163"/>
    </source>
</evidence>
<reference evidence="6 7" key="1">
    <citation type="submission" date="2020-08" db="EMBL/GenBank/DDBJ databases">
        <title>Genomic Encyclopedia of Type Strains, Phase IV (KMG-IV): sequencing the most valuable type-strain genomes for metagenomic binning, comparative biology and taxonomic classification.</title>
        <authorList>
            <person name="Goeker M."/>
        </authorList>
    </citation>
    <scope>NUCLEOTIDE SEQUENCE [LARGE SCALE GENOMIC DNA]</scope>
    <source>
        <strain evidence="6 7">DSM 17328</strain>
    </source>
</reference>
<dbReference type="Gene3D" id="1.10.10.10">
    <property type="entry name" value="Winged helix-like DNA-binding domain superfamily/Winged helix DNA-binding domain"/>
    <property type="match status" value="1"/>
</dbReference>
<evidence type="ECO:0000313" key="6">
    <source>
        <dbReference type="EMBL" id="MBB4633395.1"/>
    </source>
</evidence>
<sequence>MNQQSHTSQTLDRGLQILEILASAPADMTISEIATTLDVHRTIANRLVTTLLNRHFLSRSLVGRYRLGTRLVCLAATIGGELRTIARPILMALNEETSETVHLVVLTGTDVLFIDAFESPRALRVASRVGRLLPAHATSVGKALLASLSDEELKALYPATRLEKTAPGTITNRSDLFKQVELVRRQGYSTSFEESEAGVGSVGVAIVDRNGAARAALSIAAPSSRLTPELPRLIAAAAQSARQIGEQL</sequence>
<dbReference type="GO" id="GO:0003677">
    <property type="term" value="F:DNA binding"/>
    <property type="evidence" value="ECO:0007669"/>
    <property type="project" value="UniProtKB-KW"/>
</dbReference>
<dbReference type="Gene3D" id="3.30.450.40">
    <property type="match status" value="1"/>
</dbReference>
<dbReference type="Pfam" id="PF01614">
    <property type="entry name" value="IclR_C"/>
    <property type="match status" value="1"/>
</dbReference>
<dbReference type="EMBL" id="JACHNZ010000042">
    <property type="protein sequence ID" value="MBB4633395.1"/>
    <property type="molecule type" value="Genomic_DNA"/>
</dbReference>
<name>A0A7W7F787_9SPHN</name>
<dbReference type="PROSITE" id="PS51078">
    <property type="entry name" value="ICLR_ED"/>
    <property type="match status" value="1"/>
</dbReference>
<feature type="domain" description="IclR-ED" evidence="5">
    <location>
        <begin position="70"/>
        <end position="248"/>
    </location>
</feature>
<dbReference type="InterPro" id="IPR014757">
    <property type="entry name" value="Tscrpt_reg_IclR_C"/>
</dbReference>